<proteinExistence type="predicted"/>
<evidence type="ECO:0000313" key="2">
    <source>
        <dbReference type="EMBL" id="AZR07711.1"/>
    </source>
</evidence>
<reference evidence="2 3" key="1">
    <citation type="submission" date="2018-11" db="EMBL/GenBank/DDBJ databases">
        <title>Multidrug-resistant genes are associated with an 42-kb island TGI1 carrying a complex class 1 integron in a Trueperella pyogenes.</title>
        <authorList>
            <person name="Dong W."/>
        </authorList>
    </citation>
    <scope>NUCLEOTIDE SEQUENCE [LARGE SCALE GENOMIC DNA]</scope>
    <source>
        <strain evidence="2 3">TP4</strain>
    </source>
</reference>
<dbReference type="EMBL" id="CP033905">
    <property type="protein sequence ID" value="AZR07711.1"/>
    <property type="molecule type" value="Genomic_DNA"/>
</dbReference>
<dbReference type="AlphaFoldDB" id="A0A3Q9GIR0"/>
<dbReference type="InterPro" id="IPR035093">
    <property type="entry name" value="RelE/ParE_toxin_dom_sf"/>
</dbReference>
<dbReference type="Pfam" id="PF05016">
    <property type="entry name" value="ParE_toxin"/>
    <property type="match status" value="1"/>
</dbReference>
<dbReference type="InterPro" id="IPR007712">
    <property type="entry name" value="RelE/ParE_toxin"/>
</dbReference>
<dbReference type="SUPFAM" id="SSF143011">
    <property type="entry name" value="RelE-like"/>
    <property type="match status" value="1"/>
</dbReference>
<evidence type="ECO:0000256" key="1">
    <source>
        <dbReference type="ARBA" id="ARBA00022649"/>
    </source>
</evidence>
<name>A0A3Q9GIR0_9ACTO</name>
<dbReference type="Proteomes" id="UP000275951">
    <property type="component" value="Chromosome"/>
</dbReference>
<dbReference type="RefSeq" id="WP_126920459.1">
    <property type="nucleotide sequence ID" value="NZ_CP033905.1"/>
</dbReference>
<protein>
    <submittedName>
        <fullName evidence="2">Type II toxin-antitoxin system RelE/ParE family toxin</fullName>
    </submittedName>
</protein>
<gene>
    <name evidence="2" type="ORF">EBQ10_10750</name>
</gene>
<accession>A0A3Q9GIR0</accession>
<sequence length="111" mass="13333">MDEYSIRITTQARGHLRTIRDYIAIELESTAAAMSVLELLRNRMSTLVSMPRRVKLIDEQPWHDMGFRRIRVKNYYVYFWVNDDAKEVNIIAVIYARRDQVQQLKELYLRP</sequence>
<dbReference type="Gene3D" id="3.30.2310.20">
    <property type="entry name" value="RelE-like"/>
    <property type="match status" value="1"/>
</dbReference>
<keyword evidence="1" id="KW-1277">Toxin-antitoxin system</keyword>
<organism evidence="2 3">
    <name type="scientific">Trueperella pyogenes</name>
    <dbReference type="NCBI Taxonomy" id="1661"/>
    <lineage>
        <taxon>Bacteria</taxon>
        <taxon>Bacillati</taxon>
        <taxon>Actinomycetota</taxon>
        <taxon>Actinomycetes</taxon>
        <taxon>Actinomycetales</taxon>
        <taxon>Actinomycetaceae</taxon>
        <taxon>Trueperella</taxon>
    </lineage>
</organism>
<evidence type="ECO:0000313" key="3">
    <source>
        <dbReference type="Proteomes" id="UP000275951"/>
    </source>
</evidence>